<feature type="compositionally biased region" description="Low complexity" evidence="2">
    <location>
        <begin position="164"/>
        <end position="176"/>
    </location>
</feature>
<dbReference type="STRING" id="1328313.DS2_10042"/>
<evidence type="ECO:0000313" key="4">
    <source>
        <dbReference type="Proteomes" id="UP000019276"/>
    </source>
</evidence>
<feature type="coiled-coil region" evidence="1">
    <location>
        <begin position="111"/>
        <end position="138"/>
    </location>
</feature>
<evidence type="ECO:0000256" key="2">
    <source>
        <dbReference type="SAM" id="MobiDB-lite"/>
    </source>
</evidence>
<feature type="coiled-coil region" evidence="1">
    <location>
        <begin position="185"/>
        <end position="212"/>
    </location>
</feature>
<feature type="region of interest" description="Disordered" evidence="2">
    <location>
        <begin position="156"/>
        <end position="176"/>
    </location>
</feature>
<evidence type="ECO:0000313" key="3">
    <source>
        <dbReference type="EMBL" id="EWH09959.1"/>
    </source>
</evidence>
<dbReference type="EMBL" id="ARZY01000017">
    <property type="protein sequence ID" value="EWH09959.1"/>
    <property type="molecule type" value="Genomic_DNA"/>
</dbReference>
<reference evidence="3 4" key="1">
    <citation type="journal article" date="2014" name="Genome Announc.">
        <title>Draft Genome Sequence of the Agar-Degrading Bacterium Catenovulum sp. Strain DS-2, Isolated from Intestines of Haliotis diversicolor.</title>
        <authorList>
            <person name="Shan D."/>
            <person name="Li X."/>
            <person name="Gu Z."/>
            <person name="Wei G."/>
            <person name="Gao Z."/>
            <person name="Shao Z."/>
        </authorList>
    </citation>
    <scope>NUCLEOTIDE SEQUENCE [LARGE SCALE GENOMIC DNA]</scope>
    <source>
        <strain evidence="3 4">DS-2</strain>
    </source>
</reference>
<dbReference type="AlphaFoldDB" id="W7QAU6"/>
<comment type="caution">
    <text evidence="3">The sequence shown here is derived from an EMBL/GenBank/DDBJ whole genome shotgun (WGS) entry which is preliminary data.</text>
</comment>
<gene>
    <name evidence="3" type="ORF">DS2_10042</name>
</gene>
<accession>W7QAU6</accession>
<proteinExistence type="predicted"/>
<dbReference type="eggNOG" id="COG0790">
    <property type="taxonomic scope" value="Bacteria"/>
</dbReference>
<evidence type="ECO:0008006" key="5">
    <source>
        <dbReference type="Google" id="ProtNLM"/>
    </source>
</evidence>
<evidence type="ECO:0000256" key="1">
    <source>
        <dbReference type="SAM" id="Coils"/>
    </source>
</evidence>
<dbReference type="InterPro" id="IPR011990">
    <property type="entry name" value="TPR-like_helical_dom_sf"/>
</dbReference>
<dbReference type="OrthoDB" id="6237397at2"/>
<organism evidence="3 4">
    <name type="scientific">Catenovulum agarivorans DS-2</name>
    <dbReference type="NCBI Taxonomy" id="1328313"/>
    <lineage>
        <taxon>Bacteria</taxon>
        <taxon>Pseudomonadati</taxon>
        <taxon>Pseudomonadota</taxon>
        <taxon>Gammaproteobacteria</taxon>
        <taxon>Alteromonadales</taxon>
        <taxon>Alteromonadaceae</taxon>
        <taxon>Catenovulum</taxon>
    </lineage>
</organism>
<dbReference type="Gene3D" id="1.25.40.10">
    <property type="entry name" value="Tetratricopeptide repeat domain"/>
    <property type="match status" value="1"/>
</dbReference>
<keyword evidence="1" id="KW-0175">Coiled coil</keyword>
<name>W7QAU6_9ALTE</name>
<sequence>MQKNNTTEEELSLDADLVPDNWDDLPDLEVFDEEELSFVKQPDASAHTQPDDDLVLDELDEYLNDDLLADLHADNETDIQVSEELNTNELNNDDLLIDDSEMADIDLSLEQDDTLDEIELDEEQLAEFELELDDTTTQQADEAEWVDSQMPSTIDKLAQHQKSQVESDSQTQTTDTSLQPLANSIDALSVQINALTQAVSQLLQQKKQADGETVNPQKLFSTGVYYAKHADYIHAAKWFRRAAMAAHGKAMFYLGMMFIKGEGLPKSVIHSYVWMSLANVYGVTEAKAAMMDIQHKLTAHELNQAQRLAAEKYEEIEDIQAKLALQN</sequence>
<feature type="region of interest" description="Disordered" evidence="2">
    <location>
        <begin position="1"/>
        <end position="20"/>
    </location>
</feature>
<dbReference type="Proteomes" id="UP000019276">
    <property type="component" value="Unassembled WGS sequence"/>
</dbReference>
<dbReference type="RefSeq" id="WP_051479781.1">
    <property type="nucleotide sequence ID" value="NZ_ARZY01000017.1"/>
</dbReference>
<protein>
    <recommendedName>
        <fullName evidence="5">Sel1 repeat family protein</fullName>
    </recommendedName>
</protein>
<keyword evidence="4" id="KW-1185">Reference proteome</keyword>
<dbReference type="SUPFAM" id="SSF81901">
    <property type="entry name" value="HCP-like"/>
    <property type="match status" value="1"/>
</dbReference>